<gene>
    <name evidence="2" type="ORF">BB561_002271</name>
</gene>
<evidence type="ECO:0000313" key="3">
    <source>
        <dbReference type="Proteomes" id="UP000245383"/>
    </source>
</evidence>
<feature type="signal peptide" evidence="1">
    <location>
        <begin position="1"/>
        <end position="24"/>
    </location>
</feature>
<accession>A0A2T9YQY7</accession>
<name>A0A2T9YQY7_9FUNG</name>
<comment type="caution">
    <text evidence="2">The sequence shown here is derived from an EMBL/GenBank/DDBJ whole genome shotgun (WGS) entry which is preliminary data.</text>
</comment>
<evidence type="ECO:0000256" key="1">
    <source>
        <dbReference type="SAM" id="SignalP"/>
    </source>
</evidence>
<dbReference type="EMBL" id="MBFR01000075">
    <property type="protein sequence ID" value="PVU94770.1"/>
    <property type="molecule type" value="Genomic_DNA"/>
</dbReference>
<dbReference type="AlphaFoldDB" id="A0A2T9YQY7"/>
<reference evidence="2 3" key="1">
    <citation type="journal article" date="2018" name="MBio">
        <title>Comparative Genomics Reveals the Core Gene Toolbox for the Fungus-Insect Symbiosis.</title>
        <authorList>
            <person name="Wang Y."/>
            <person name="Stata M."/>
            <person name="Wang W."/>
            <person name="Stajich J.E."/>
            <person name="White M.M."/>
            <person name="Moncalvo J.M."/>
        </authorList>
    </citation>
    <scope>NUCLEOTIDE SEQUENCE [LARGE SCALE GENOMIC DNA]</scope>
    <source>
        <strain evidence="2 3">SWE-8-4</strain>
    </source>
</reference>
<feature type="chain" id="PRO_5015607668" evidence="1">
    <location>
        <begin position="25"/>
        <end position="289"/>
    </location>
</feature>
<dbReference type="Proteomes" id="UP000245383">
    <property type="component" value="Unassembled WGS sequence"/>
</dbReference>
<keyword evidence="3" id="KW-1185">Reference proteome</keyword>
<keyword evidence="1" id="KW-0732">Signal</keyword>
<dbReference type="OrthoDB" id="10066840at2759"/>
<proteinExistence type="predicted"/>
<sequence length="289" mass="31781">MSFYKSILFSCFLAQALVQRSVFADEPKVQSQNGASCLIPGRKCIEGKNGYDQCIDGKSEFIECKSDQKCIIVDKNFSSCVSRDSEKECEKGYDECIDGLNGHAFCYEGILSFLKCNTDQKCHVVSSGVPYCVNTDILGCKKGYSKCVDGKNGYEHCYNGMLLFNECGKDKICTALDGNPPKCTKIVKPECVEGYNKCIDGKNGYERCVDGKLSFVECTAEQKCVLFGTKASCVKDEPKCDESIATCNDKKTGFEECVDGKLIFTECTDGQICFPFGTKASCVRGDQES</sequence>
<organism evidence="2 3">
    <name type="scientific">Smittium simulii</name>
    <dbReference type="NCBI Taxonomy" id="133385"/>
    <lineage>
        <taxon>Eukaryota</taxon>
        <taxon>Fungi</taxon>
        <taxon>Fungi incertae sedis</taxon>
        <taxon>Zoopagomycota</taxon>
        <taxon>Kickxellomycotina</taxon>
        <taxon>Harpellomycetes</taxon>
        <taxon>Harpellales</taxon>
        <taxon>Legeriomycetaceae</taxon>
        <taxon>Smittium</taxon>
    </lineage>
</organism>
<evidence type="ECO:0000313" key="2">
    <source>
        <dbReference type="EMBL" id="PVU94770.1"/>
    </source>
</evidence>
<protein>
    <submittedName>
        <fullName evidence="2">Uncharacterized protein</fullName>
    </submittedName>
</protein>